<comment type="similarity">
    <text evidence="1">Belongs to the CRISPR-associated Csm3 family.</text>
</comment>
<dbReference type="GO" id="GO:0003723">
    <property type="term" value="F:RNA binding"/>
    <property type="evidence" value="ECO:0007669"/>
    <property type="project" value="UniProtKB-KW"/>
</dbReference>
<sequence>MSNENKIKLIGKYILTADIELVTGLHIGTSKEEVEVGGLDNPVVKDPFGNPYIPGSSLKGKMRMLMEFHEGLVDSSGKVHSCQKEDCKICGLFGRAIEKKEENTQSPPIFNRTRLIVRDAKLDKDSLKDLENLLETRWTEIKYENSINRITSAALPRPQERVPAGARFKAEFVVNIFEGDEGGDKNEDGDKKNPYLDCLLTAMELLEDDYLGGSGTRGYGKIKFKNITIKRREASYYSGNEGAEKDLVCGNSLKDVRKAPRQQP</sequence>
<proteinExistence type="inferred from homology"/>
<gene>
    <name evidence="10" type="primary">csm3</name>
    <name evidence="10" type="ORF">ENW55_05115</name>
</gene>
<evidence type="ECO:0000256" key="8">
    <source>
        <dbReference type="ARBA" id="ARBA00033183"/>
    </source>
</evidence>
<dbReference type="NCBIfam" id="TIGR02582">
    <property type="entry name" value="cas7_TM1809"/>
    <property type="match status" value="1"/>
</dbReference>
<reference evidence="10" key="1">
    <citation type="journal article" date="2020" name="mSystems">
        <title>Genome- and Community-Level Interaction Insights into Carbon Utilization and Element Cycling Functions of Hydrothermarchaeota in Hydrothermal Sediment.</title>
        <authorList>
            <person name="Zhou Z."/>
            <person name="Liu Y."/>
            <person name="Xu W."/>
            <person name="Pan J."/>
            <person name="Luo Z.H."/>
            <person name="Li M."/>
        </authorList>
    </citation>
    <scope>NUCLEOTIDE SEQUENCE [LARGE SCALE GENOMIC DNA]</scope>
    <source>
        <strain evidence="10">SpSt-86</strain>
    </source>
</reference>
<keyword evidence="6" id="KW-0694">RNA-binding</keyword>
<keyword evidence="4" id="KW-0255">Endonuclease</keyword>
<feature type="domain" description="CRISPR type III-associated protein" evidence="9">
    <location>
        <begin position="19"/>
        <end position="223"/>
    </location>
</feature>
<dbReference type="GO" id="GO:0004519">
    <property type="term" value="F:endonuclease activity"/>
    <property type="evidence" value="ECO:0007669"/>
    <property type="project" value="UniProtKB-KW"/>
</dbReference>
<dbReference type="GO" id="GO:0051607">
    <property type="term" value="P:defense response to virus"/>
    <property type="evidence" value="ECO:0007669"/>
    <property type="project" value="UniProtKB-KW"/>
</dbReference>
<keyword evidence="7" id="KW-0051">Antiviral defense</keyword>
<evidence type="ECO:0000256" key="2">
    <source>
        <dbReference type="ARBA" id="ARBA00022150"/>
    </source>
</evidence>
<comment type="caution">
    <text evidence="10">The sequence shown here is derived from an EMBL/GenBank/DDBJ whole genome shotgun (WGS) entry which is preliminary data.</text>
</comment>
<name>A0A832I8U7_9THEM</name>
<protein>
    <recommendedName>
        <fullName evidence="2">CRISPR system Cms endoribonuclease Csm3</fullName>
    </recommendedName>
    <alternativeName>
        <fullName evidence="8">CRISPR type III A-associated RAMP protein Csm3</fullName>
    </alternativeName>
</protein>
<evidence type="ECO:0000256" key="5">
    <source>
        <dbReference type="ARBA" id="ARBA00022801"/>
    </source>
</evidence>
<dbReference type="Pfam" id="PF03787">
    <property type="entry name" value="RAMPs"/>
    <property type="match status" value="1"/>
</dbReference>
<keyword evidence="5" id="KW-0378">Hydrolase</keyword>
<evidence type="ECO:0000256" key="6">
    <source>
        <dbReference type="ARBA" id="ARBA00022884"/>
    </source>
</evidence>
<evidence type="ECO:0000259" key="9">
    <source>
        <dbReference type="Pfam" id="PF03787"/>
    </source>
</evidence>
<evidence type="ECO:0000256" key="1">
    <source>
        <dbReference type="ARBA" id="ARBA00006342"/>
    </source>
</evidence>
<dbReference type="GO" id="GO:0016787">
    <property type="term" value="F:hydrolase activity"/>
    <property type="evidence" value="ECO:0007669"/>
    <property type="project" value="UniProtKB-KW"/>
</dbReference>
<dbReference type="InterPro" id="IPR013412">
    <property type="entry name" value="CRISPR-assoc_RAMP_Csm3"/>
</dbReference>
<keyword evidence="3" id="KW-0540">Nuclease</keyword>
<evidence type="ECO:0000256" key="3">
    <source>
        <dbReference type="ARBA" id="ARBA00022722"/>
    </source>
</evidence>
<evidence type="ECO:0000256" key="7">
    <source>
        <dbReference type="ARBA" id="ARBA00023118"/>
    </source>
</evidence>
<organism evidence="10">
    <name type="scientific">Pseudothermotoga hypogea</name>
    <dbReference type="NCBI Taxonomy" id="57487"/>
    <lineage>
        <taxon>Bacteria</taxon>
        <taxon>Thermotogati</taxon>
        <taxon>Thermotogota</taxon>
        <taxon>Thermotogae</taxon>
        <taxon>Thermotogales</taxon>
        <taxon>Thermotogaceae</taxon>
        <taxon>Pseudothermotoga</taxon>
    </lineage>
</organism>
<dbReference type="AlphaFoldDB" id="A0A832I8U7"/>
<dbReference type="PANTHER" id="PTHR35579:SF3">
    <property type="entry name" value="CRISPR SYSTEM CMS ENDORIBONUCLEASE CSM3"/>
    <property type="match status" value="1"/>
</dbReference>
<dbReference type="InterPro" id="IPR052216">
    <property type="entry name" value="CRISPR_Csm3_endoribonuclease"/>
</dbReference>
<evidence type="ECO:0000256" key="4">
    <source>
        <dbReference type="ARBA" id="ARBA00022759"/>
    </source>
</evidence>
<dbReference type="EMBL" id="DTKQ01000037">
    <property type="protein sequence ID" value="HGZ79343.1"/>
    <property type="molecule type" value="Genomic_DNA"/>
</dbReference>
<dbReference type="InterPro" id="IPR005537">
    <property type="entry name" value="RAMP_III_fam"/>
</dbReference>
<dbReference type="PANTHER" id="PTHR35579">
    <property type="entry name" value="CRISPR SYSTEM CMS ENDORIBONUCLEASE CSM3"/>
    <property type="match status" value="1"/>
</dbReference>
<accession>A0A832I8U7</accession>
<evidence type="ECO:0000313" key="10">
    <source>
        <dbReference type="EMBL" id="HGZ79343.1"/>
    </source>
</evidence>